<keyword evidence="2" id="KW-1185">Reference proteome</keyword>
<dbReference type="EMBL" id="JPKZ01000592">
    <property type="protein sequence ID" value="KHN86545.1"/>
    <property type="molecule type" value="Genomic_DNA"/>
</dbReference>
<reference evidence="1 2" key="1">
    <citation type="submission" date="2014-11" db="EMBL/GenBank/DDBJ databases">
        <title>Genetic blueprint of the zoonotic pathogen Toxocara canis.</title>
        <authorList>
            <person name="Zhu X.-Q."/>
            <person name="Korhonen P.K."/>
            <person name="Cai H."/>
            <person name="Young N.D."/>
            <person name="Nejsum P."/>
            <person name="von Samson-Himmelstjerna G."/>
            <person name="Boag P.R."/>
            <person name="Tan P."/>
            <person name="Li Q."/>
            <person name="Min J."/>
            <person name="Yang Y."/>
            <person name="Wang X."/>
            <person name="Fang X."/>
            <person name="Hall R.S."/>
            <person name="Hofmann A."/>
            <person name="Sternberg P.W."/>
            <person name="Jex A.R."/>
            <person name="Gasser R.B."/>
        </authorList>
    </citation>
    <scope>NUCLEOTIDE SEQUENCE [LARGE SCALE GENOMIC DNA]</scope>
    <source>
        <strain evidence="1">PN_DK_2014</strain>
    </source>
</reference>
<sequence>MTICQTDSSNPYRKHICWSMWAKSMFITEIIFIENKLIVTNYNNEQFKRFTLISAAFCLAFLKFGSHPVRSSYSTSFVRASVGEDASEPNNRTSLQQPAVSFCDNLRDQEAVQ</sequence>
<gene>
    <name evidence="1" type="ORF">Tcan_07057</name>
</gene>
<dbReference type="AlphaFoldDB" id="A0A0B2W006"/>
<dbReference type="Proteomes" id="UP000031036">
    <property type="component" value="Unassembled WGS sequence"/>
</dbReference>
<evidence type="ECO:0000313" key="1">
    <source>
        <dbReference type="EMBL" id="KHN86545.1"/>
    </source>
</evidence>
<evidence type="ECO:0000313" key="2">
    <source>
        <dbReference type="Proteomes" id="UP000031036"/>
    </source>
</evidence>
<name>A0A0B2W006_TOXCA</name>
<proteinExistence type="predicted"/>
<organism evidence="1 2">
    <name type="scientific">Toxocara canis</name>
    <name type="common">Canine roundworm</name>
    <dbReference type="NCBI Taxonomy" id="6265"/>
    <lineage>
        <taxon>Eukaryota</taxon>
        <taxon>Metazoa</taxon>
        <taxon>Ecdysozoa</taxon>
        <taxon>Nematoda</taxon>
        <taxon>Chromadorea</taxon>
        <taxon>Rhabditida</taxon>
        <taxon>Spirurina</taxon>
        <taxon>Ascaridomorpha</taxon>
        <taxon>Ascaridoidea</taxon>
        <taxon>Toxocaridae</taxon>
        <taxon>Toxocara</taxon>
    </lineage>
</organism>
<protein>
    <submittedName>
        <fullName evidence="1">Uncharacterized protein</fullName>
    </submittedName>
</protein>
<comment type="caution">
    <text evidence="1">The sequence shown here is derived from an EMBL/GenBank/DDBJ whole genome shotgun (WGS) entry which is preliminary data.</text>
</comment>
<accession>A0A0B2W006</accession>